<dbReference type="Gene3D" id="3.40.50.150">
    <property type="entry name" value="Vaccinia Virus protein VP39"/>
    <property type="match status" value="1"/>
</dbReference>
<dbReference type="Pfam" id="PF08241">
    <property type="entry name" value="Methyltransf_11"/>
    <property type="match status" value="1"/>
</dbReference>
<protein>
    <submittedName>
        <fullName evidence="3">Bll6304 protein</fullName>
    </submittedName>
</protein>
<dbReference type="Pfam" id="PF13243">
    <property type="entry name" value="SQHop_cyclase_C"/>
    <property type="match status" value="1"/>
</dbReference>
<organism evidence="3">
    <name type="scientific">hydrothermal vent metagenome</name>
    <dbReference type="NCBI Taxonomy" id="652676"/>
    <lineage>
        <taxon>unclassified sequences</taxon>
        <taxon>metagenomes</taxon>
        <taxon>ecological metagenomes</taxon>
    </lineage>
</organism>
<evidence type="ECO:0000313" key="3">
    <source>
        <dbReference type="EMBL" id="SFV55016.1"/>
    </source>
</evidence>
<dbReference type="Gene3D" id="1.50.10.20">
    <property type="match status" value="1"/>
</dbReference>
<dbReference type="InterPro" id="IPR013216">
    <property type="entry name" value="Methyltransf_11"/>
</dbReference>
<dbReference type="InterPro" id="IPR029063">
    <property type="entry name" value="SAM-dependent_MTases_sf"/>
</dbReference>
<dbReference type="InterPro" id="IPR050508">
    <property type="entry name" value="Methyltransf_Superfamily"/>
</dbReference>
<dbReference type="GO" id="GO:0005975">
    <property type="term" value="P:carbohydrate metabolic process"/>
    <property type="evidence" value="ECO:0007669"/>
    <property type="project" value="InterPro"/>
</dbReference>
<dbReference type="CDD" id="cd00688">
    <property type="entry name" value="ISOPREN_C2_like"/>
    <property type="match status" value="1"/>
</dbReference>
<dbReference type="InterPro" id="IPR008928">
    <property type="entry name" value="6-hairpin_glycosidase_sf"/>
</dbReference>
<gene>
    <name evidence="3" type="ORF">MNB_SM-7-643</name>
</gene>
<name>A0A1W1BNE5_9ZZZZ</name>
<reference evidence="3" key="1">
    <citation type="submission" date="2016-10" db="EMBL/GenBank/DDBJ databases">
        <authorList>
            <person name="de Groot N.N."/>
        </authorList>
    </citation>
    <scope>NUCLEOTIDE SEQUENCE</scope>
</reference>
<accession>A0A1W1BNE5</accession>
<dbReference type="InterPro" id="IPR032696">
    <property type="entry name" value="SQ_cyclase_C"/>
</dbReference>
<dbReference type="GO" id="GO:0008757">
    <property type="term" value="F:S-adenosylmethionine-dependent methyltransferase activity"/>
    <property type="evidence" value="ECO:0007669"/>
    <property type="project" value="InterPro"/>
</dbReference>
<proteinExistence type="predicted"/>
<feature type="domain" description="Squalene cyclase C-terminal" evidence="2">
    <location>
        <begin position="86"/>
        <end position="222"/>
    </location>
</feature>
<dbReference type="AlphaFoldDB" id="A0A1W1BNE5"/>
<evidence type="ECO:0000259" key="1">
    <source>
        <dbReference type="Pfam" id="PF08241"/>
    </source>
</evidence>
<dbReference type="PANTHER" id="PTHR42912">
    <property type="entry name" value="METHYLTRANSFERASE"/>
    <property type="match status" value="1"/>
</dbReference>
<dbReference type="EMBL" id="FPHB01000028">
    <property type="protein sequence ID" value="SFV55016.1"/>
    <property type="molecule type" value="Genomic_DNA"/>
</dbReference>
<sequence>MFKLYGLFHSLKHPSILKSTLQAMISQEVYDNRTHLKMSGDWLLFMQNSDGGYSRKFSFISGRDRSYIETTGYIIPSLWMLGERIEDHSYIESAKRAGEWLLEVQNTDGSFSEIDHDTPFAFDTGQCLIGLNFLYQKTEDKRFLDAAKRAAYWLKANQEVDGSWERVAYHQQKHSYYSRVSAAMLKYATISNDNVIKEAALKNIEWVLKEQQSNGFFSKSSFLEDMSAFLHTIIYVLEGLLDVYEITKQERVLESVLKNAEVLKKINLQRDLILCSQYDDEFRCVNSERCITGLAQWAGVAIRLFEITNDREYLVVAKNTLFYLKAKQIKGSKMRGGFSASIPFWGRYGGFDFVNWSNKFFIDALLEYEEFYSSKIDEQESFVATAFGQTLDIVTDDLSVMDRNYIDELRLILPKDRSIKVLDIGCGKGAIISKLAQEFKNIKFFGVDPVYENKTIKKGSIYSIPFEDEYFDVVMSFEVLQHTYVDTALKELKRVLKKSGTIVIGDRNPFSILGVLKPLFELGGRWMYPWDSPFRERWYSKAQWIEILEDSGFKDITIKTLEGSGKKYVNRYFFIEGERY</sequence>
<feature type="domain" description="Methyltransferase type 11" evidence="1">
    <location>
        <begin position="422"/>
        <end position="504"/>
    </location>
</feature>
<dbReference type="CDD" id="cd02440">
    <property type="entry name" value="AdoMet_MTases"/>
    <property type="match status" value="1"/>
</dbReference>
<dbReference type="SUPFAM" id="SSF53335">
    <property type="entry name" value="S-adenosyl-L-methionine-dependent methyltransferases"/>
    <property type="match status" value="1"/>
</dbReference>
<dbReference type="SUPFAM" id="SSF48208">
    <property type="entry name" value="Six-hairpin glycosidases"/>
    <property type="match status" value="1"/>
</dbReference>
<evidence type="ECO:0000259" key="2">
    <source>
        <dbReference type="Pfam" id="PF13243"/>
    </source>
</evidence>